<evidence type="ECO:0000313" key="4">
    <source>
        <dbReference type="Proteomes" id="UP001175000"/>
    </source>
</evidence>
<dbReference type="InterPro" id="IPR030395">
    <property type="entry name" value="GP_PDE_dom"/>
</dbReference>
<comment type="caution">
    <text evidence="3">The sequence shown here is derived from an EMBL/GenBank/DDBJ whole genome shotgun (WGS) entry which is preliminary data.</text>
</comment>
<dbReference type="GO" id="GO:0006629">
    <property type="term" value="P:lipid metabolic process"/>
    <property type="evidence" value="ECO:0007669"/>
    <property type="project" value="InterPro"/>
</dbReference>
<keyword evidence="1" id="KW-0812">Transmembrane</keyword>
<dbReference type="PANTHER" id="PTHR43805:SF1">
    <property type="entry name" value="GP-PDE DOMAIN-CONTAINING PROTEIN"/>
    <property type="match status" value="1"/>
</dbReference>
<keyword evidence="1" id="KW-0472">Membrane</keyword>
<dbReference type="InterPro" id="IPR017946">
    <property type="entry name" value="PLC-like_Pdiesterase_TIM-brl"/>
</dbReference>
<dbReference type="Pfam" id="PF03009">
    <property type="entry name" value="GDPD"/>
    <property type="match status" value="1"/>
</dbReference>
<keyword evidence="4" id="KW-1185">Reference proteome</keyword>
<dbReference type="Proteomes" id="UP001175000">
    <property type="component" value="Unassembled WGS sequence"/>
</dbReference>
<dbReference type="EMBL" id="JAULSU010000006">
    <property type="protein sequence ID" value="KAK0613410.1"/>
    <property type="molecule type" value="Genomic_DNA"/>
</dbReference>
<feature type="domain" description="GP-PDE" evidence="2">
    <location>
        <begin position="28"/>
        <end position="267"/>
    </location>
</feature>
<proteinExistence type="predicted"/>
<organism evidence="3 4">
    <name type="scientific">Immersiella caudata</name>
    <dbReference type="NCBI Taxonomy" id="314043"/>
    <lineage>
        <taxon>Eukaryota</taxon>
        <taxon>Fungi</taxon>
        <taxon>Dikarya</taxon>
        <taxon>Ascomycota</taxon>
        <taxon>Pezizomycotina</taxon>
        <taxon>Sordariomycetes</taxon>
        <taxon>Sordariomycetidae</taxon>
        <taxon>Sordariales</taxon>
        <taxon>Lasiosphaeriaceae</taxon>
        <taxon>Immersiella</taxon>
    </lineage>
</organism>
<evidence type="ECO:0000256" key="1">
    <source>
        <dbReference type="SAM" id="Phobius"/>
    </source>
</evidence>
<dbReference type="CDD" id="cd08570">
    <property type="entry name" value="GDPD_YPL206cp_fungi"/>
    <property type="match status" value="1"/>
</dbReference>
<feature type="transmembrane region" description="Helical" evidence="1">
    <location>
        <begin position="296"/>
        <end position="315"/>
    </location>
</feature>
<evidence type="ECO:0000259" key="2">
    <source>
        <dbReference type="PROSITE" id="PS51704"/>
    </source>
</evidence>
<dbReference type="GO" id="GO:0008081">
    <property type="term" value="F:phosphoric diester hydrolase activity"/>
    <property type="evidence" value="ECO:0007669"/>
    <property type="project" value="InterPro"/>
</dbReference>
<dbReference type="AlphaFoldDB" id="A0AA39WDJ8"/>
<sequence>MTAETMPLLGKPASFTGAISSAHGKRLPQTIAHRGYKAAFPENSMGAFRGAVEVGAHAIETDLHLSKDGVVVLSHDGTLKRCFGIDKKIADCDWEYLRTLRTTREPQQSMPRLSDLLEYIAQPGLESIWLLLDIKVDDDGHELLSRVASTLASVPTPRPWNERIVLGGWNDNYLNLCRTLLPSFPIALIGFSPIYASRFLSQPDVNFNMLQKTLVGPIGSRFIKSVRKSGRSLFLWTVNDEEWMEWSIEKGGDGVITDDPKLFLEVCKRYSGGDGAEERLLSRSGKGRRAIRVANLYLGAFCLQVLTFVLMALFARRLTGLGRRKDGSI</sequence>
<dbReference type="PROSITE" id="PS51704">
    <property type="entry name" value="GP_PDE"/>
    <property type="match status" value="1"/>
</dbReference>
<keyword evidence="1" id="KW-1133">Transmembrane helix</keyword>
<dbReference type="SUPFAM" id="SSF51695">
    <property type="entry name" value="PLC-like phosphodiesterases"/>
    <property type="match status" value="1"/>
</dbReference>
<accession>A0AA39WDJ8</accession>
<gene>
    <name evidence="3" type="ORF">B0T14DRAFT_278704</name>
</gene>
<evidence type="ECO:0000313" key="3">
    <source>
        <dbReference type="EMBL" id="KAK0613410.1"/>
    </source>
</evidence>
<name>A0AA39WDJ8_9PEZI</name>
<dbReference type="Gene3D" id="3.20.20.190">
    <property type="entry name" value="Phosphatidylinositol (PI) phosphodiesterase"/>
    <property type="match status" value="1"/>
</dbReference>
<reference evidence="3" key="1">
    <citation type="submission" date="2023-06" db="EMBL/GenBank/DDBJ databases">
        <title>Genome-scale phylogeny and comparative genomics of the fungal order Sordariales.</title>
        <authorList>
            <consortium name="Lawrence Berkeley National Laboratory"/>
            <person name="Hensen N."/>
            <person name="Bonometti L."/>
            <person name="Westerberg I."/>
            <person name="Brannstrom I.O."/>
            <person name="Guillou S."/>
            <person name="Cros-Aarteil S."/>
            <person name="Calhoun S."/>
            <person name="Haridas S."/>
            <person name="Kuo A."/>
            <person name="Mondo S."/>
            <person name="Pangilinan J."/>
            <person name="Riley R."/>
            <person name="Labutti K."/>
            <person name="Andreopoulos B."/>
            <person name="Lipzen A."/>
            <person name="Chen C."/>
            <person name="Yanf M."/>
            <person name="Daum C."/>
            <person name="Ng V."/>
            <person name="Clum A."/>
            <person name="Steindorff A."/>
            <person name="Ohm R."/>
            <person name="Martin F."/>
            <person name="Silar P."/>
            <person name="Natvig D."/>
            <person name="Lalanne C."/>
            <person name="Gautier V."/>
            <person name="Ament-Velasquez S.L."/>
            <person name="Kruys A."/>
            <person name="Hutchinson M.I."/>
            <person name="Powell A.J."/>
            <person name="Barry K."/>
            <person name="Miller A.N."/>
            <person name="Grigoriev I.V."/>
            <person name="Debuchy R."/>
            <person name="Gladieux P."/>
            <person name="Thoren M.H."/>
            <person name="Johannesson H."/>
        </authorList>
    </citation>
    <scope>NUCLEOTIDE SEQUENCE</scope>
    <source>
        <strain evidence="3">CBS 606.72</strain>
    </source>
</reference>
<dbReference type="PANTHER" id="PTHR43805">
    <property type="entry name" value="GLYCEROPHOSPHORYL DIESTER PHOSPHODIESTERASE"/>
    <property type="match status" value="1"/>
</dbReference>
<protein>
    <submittedName>
        <fullName evidence="3">PLC-like phosphodiesterase</fullName>
    </submittedName>
</protein>